<accession>A0AAV3SMD6</accession>
<gene>
    <name evidence="2" type="ORF">GCM10008985_38940</name>
    <name evidence="3" type="ORF">MUK72_15990</name>
    <name evidence="4" type="ORF">MUK72_17405</name>
</gene>
<dbReference type="InterPro" id="IPR029032">
    <property type="entry name" value="AhpD-like"/>
</dbReference>
<organism evidence="2 6">
    <name type="scientific">Halococcus dombrowskii</name>
    <dbReference type="NCBI Taxonomy" id="179637"/>
    <lineage>
        <taxon>Archaea</taxon>
        <taxon>Methanobacteriati</taxon>
        <taxon>Methanobacteriota</taxon>
        <taxon>Stenosarchaea group</taxon>
        <taxon>Halobacteria</taxon>
        <taxon>Halobacteriales</taxon>
        <taxon>Halococcaceae</taxon>
        <taxon>Halococcus</taxon>
    </lineage>
</organism>
<dbReference type="SUPFAM" id="SSF69118">
    <property type="entry name" value="AhpD-like"/>
    <property type="match status" value="1"/>
</dbReference>
<dbReference type="Pfam" id="PF02627">
    <property type="entry name" value="CMD"/>
    <property type="match status" value="1"/>
</dbReference>
<evidence type="ECO:0000259" key="1">
    <source>
        <dbReference type="Pfam" id="PF02627"/>
    </source>
</evidence>
<evidence type="ECO:0000313" key="3">
    <source>
        <dbReference type="EMBL" id="UOO96681.1"/>
    </source>
</evidence>
<dbReference type="PANTHER" id="PTHR33930">
    <property type="entry name" value="ALKYL HYDROPEROXIDE REDUCTASE AHPD"/>
    <property type="match status" value="1"/>
</dbReference>
<dbReference type="EMBL" id="BAAADN010000104">
    <property type="protein sequence ID" value="GAA0479186.1"/>
    <property type="molecule type" value="Genomic_DNA"/>
</dbReference>
<reference evidence="3" key="2">
    <citation type="submission" date="2022-04" db="EMBL/GenBank/DDBJ databases">
        <title>Sequencing and genomic assembly of Halococcus dombrowskii.</title>
        <authorList>
            <person name="Lim S.W."/>
            <person name="MacLea K.S."/>
        </authorList>
    </citation>
    <scope>NUCLEOTIDE SEQUENCE</scope>
    <source>
        <strain evidence="3">H4</strain>
        <plasmid evidence="3">unnamed1</plasmid>
        <plasmid evidence="4">unnamed2</plasmid>
    </source>
</reference>
<proteinExistence type="predicted"/>
<dbReference type="InterPro" id="IPR003779">
    <property type="entry name" value="CMD-like"/>
</dbReference>
<geneLocation type="plasmid" evidence="3 5">
    <name>unnamed1</name>
</geneLocation>
<name>A0AAV3SMD6_HALDO</name>
<dbReference type="GeneID" id="71763663"/>
<evidence type="ECO:0000313" key="4">
    <source>
        <dbReference type="EMBL" id="UOO96979.1"/>
    </source>
</evidence>
<dbReference type="Proteomes" id="UP000830542">
    <property type="component" value="Plasmid unnamed2"/>
</dbReference>
<dbReference type="GO" id="GO:0051920">
    <property type="term" value="F:peroxiredoxin activity"/>
    <property type="evidence" value="ECO:0007669"/>
    <property type="project" value="InterPro"/>
</dbReference>
<dbReference type="KEGG" id="hdo:MUK72_17405"/>
<keyword evidence="5" id="KW-1185">Reference proteome</keyword>
<protein>
    <submittedName>
        <fullName evidence="2">Carboxymuconolactone decarboxylase family protein</fullName>
    </submittedName>
</protein>
<reference evidence="2" key="1">
    <citation type="journal article" date="2014" name="Int. J. Syst. Evol. Microbiol.">
        <title>Complete genome sequence of Corynebacterium casei LMG S-19264T (=DSM 44701T), isolated from a smear-ripened cheese.</title>
        <authorList>
            <consortium name="US DOE Joint Genome Institute (JGI-PGF)"/>
            <person name="Walter F."/>
            <person name="Albersmeier A."/>
            <person name="Kalinowski J."/>
            <person name="Ruckert C."/>
        </authorList>
    </citation>
    <scope>NUCLEOTIDE SEQUENCE</scope>
    <source>
        <strain evidence="2">JCM 12289</strain>
    </source>
</reference>
<dbReference type="AlphaFoldDB" id="A0AAV3SMD6"/>
<keyword evidence="3" id="KW-0614">Plasmid</keyword>
<dbReference type="Proteomes" id="UP001500962">
    <property type="component" value="Unassembled WGS sequence"/>
</dbReference>
<dbReference type="Proteomes" id="UP000830542">
    <property type="component" value="Plasmid unnamed1"/>
</dbReference>
<evidence type="ECO:0000313" key="2">
    <source>
        <dbReference type="EMBL" id="GAA0479186.1"/>
    </source>
</evidence>
<evidence type="ECO:0000313" key="5">
    <source>
        <dbReference type="Proteomes" id="UP000830542"/>
    </source>
</evidence>
<sequence length="102" mass="10636">MPAEAPEFIDEIAELDPAFGEPFDTVYEEVFSEGALSVKTKLLIMMALDAGRSQSDGVEIVAQQARDAGASEEEILETIEVAGLVCGVQGLATGSSALSEDG</sequence>
<dbReference type="EMBL" id="CP095007">
    <property type="protein sequence ID" value="UOO96979.1"/>
    <property type="molecule type" value="Genomic_DNA"/>
</dbReference>
<dbReference type="RefSeq" id="WP_244705630.1">
    <property type="nucleotide sequence ID" value="NZ_BAAADN010000104.1"/>
</dbReference>
<geneLocation type="plasmid" evidence="4 5">
    <name>unnamed2</name>
</geneLocation>
<dbReference type="Gene3D" id="1.20.1290.10">
    <property type="entry name" value="AhpD-like"/>
    <property type="match status" value="1"/>
</dbReference>
<evidence type="ECO:0000313" key="6">
    <source>
        <dbReference type="Proteomes" id="UP001500962"/>
    </source>
</evidence>
<dbReference type="PANTHER" id="PTHR33930:SF2">
    <property type="entry name" value="BLR3452 PROTEIN"/>
    <property type="match status" value="1"/>
</dbReference>
<reference evidence="2" key="3">
    <citation type="submission" date="2023-12" db="EMBL/GenBank/DDBJ databases">
        <authorList>
            <person name="Sun Q."/>
            <person name="Inoue M."/>
        </authorList>
    </citation>
    <scope>NUCLEOTIDE SEQUENCE</scope>
    <source>
        <strain evidence="2">JCM 12289</strain>
    </source>
</reference>
<dbReference type="KEGG" id="hdo:MUK72_15990"/>
<dbReference type="EMBL" id="CP095006">
    <property type="protein sequence ID" value="UOO96681.1"/>
    <property type="molecule type" value="Genomic_DNA"/>
</dbReference>
<feature type="domain" description="Carboxymuconolactone decarboxylase-like" evidence="1">
    <location>
        <begin position="17"/>
        <end position="93"/>
    </location>
</feature>